<dbReference type="SMART" id="SM01178">
    <property type="entry name" value="DUF4217"/>
    <property type="match status" value="1"/>
</dbReference>
<evidence type="ECO:0000313" key="13">
    <source>
        <dbReference type="EMBL" id="KAK0531078.1"/>
    </source>
</evidence>
<evidence type="ECO:0000256" key="9">
    <source>
        <dbReference type="RuleBase" id="RU365068"/>
    </source>
</evidence>
<dbReference type="Pfam" id="PF00270">
    <property type="entry name" value="DEAD"/>
    <property type="match status" value="2"/>
</dbReference>
<feature type="compositionally biased region" description="Basic and acidic residues" evidence="10">
    <location>
        <begin position="790"/>
        <end position="812"/>
    </location>
</feature>
<comment type="domain">
    <text evidence="9">The Q motif is unique to and characteristic of the DEAD box family of RNA helicases and controls ATP binding and hydrolysis.</text>
</comment>
<dbReference type="SMART" id="SM00487">
    <property type="entry name" value="DEXDc"/>
    <property type="match status" value="1"/>
</dbReference>
<dbReference type="InterPro" id="IPR014001">
    <property type="entry name" value="Helicase_ATP-bd"/>
</dbReference>
<dbReference type="InterPro" id="IPR001650">
    <property type="entry name" value="Helicase_C-like"/>
</dbReference>
<evidence type="ECO:0000256" key="8">
    <source>
        <dbReference type="ARBA" id="ARBA00022884"/>
    </source>
</evidence>
<comment type="caution">
    <text evidence="13">The sequence shown here is derived from an EMBL/GenBank/DDBJ whole genome shotgun (WGS) entry which is preliminary data.</text>
</comment>
<feature type="compositionally biased region" description="Basic residues" evidence="10">
    <location>
        <begin position="813"/>
        <end position="823"/>
    </location>
</feature>
<dbReference type="AlphaFoldDB" id="A0AAN6JK68"/>
<dbReference type="GO" id="GO:0006364">
    <property type="term" value="P:rRNA processing"/>
    <property type="evidence" value="ECO:0007669"/>
    <property type="project" value="UniProtKB-KW"/>
</dbReference>
<proteinExistence type="inferred from homology"/>
<keyword evidence="14" id="KW-1185">Reference proteome</keyword>
<dbReference type="PROSITE" id="PS00039">
    <property type="entry name" value="DEAD_ATP_HELICASE"/>
    <property type="match status" value="1"/>
</dbReference>
<organism evidence="13 14">
    <name type="scientific">Tilletia horrida</name>
    <dbReference type="NCBI Taxonomy" id="155126"/>
    <lineage>
        <taxon>Eukaryota</taxon>
        <taxon>Fungi</taxon>
        <taxon>Dikarya</taxon>
        <taxon>Basidiomycota</taxon>
        <taxon>Ustilaginomycotina</taxon>
        <taxon>Exobasidiomycetes</taxon>
        <taxon>Tilletiales</taxon>
        <taxon>Tilletiaceae</taxon>
        <taxon>Tilletia</taxon>
    </lineage>
</organism>
<evidence type="ECO:0000256" key="1">
    <source>
        <dbReference type="ARBA" id="ARBA00004604"/>
    </source>
</evidence>
<evidence type="ECO:0000256" key="6">
    <source>
        <dbReference type="ARBA" id="ARBA00022806"/>
    </source>
</evidence>
<dbReference type="InterPro" id="IPR000629">
    <property type="entry name" value="RNA-helicase_DEAD-box_CS"/>
</dbReference>
<dbReference type="PROSITE" id="PS51194">
    <property type="entry name" value="HELICASE_CTER"/>
    <property type="match status" value="1"/>
</dbReference>
<evidence type="ECO:0000256" key="10">
    <source>
        <dbReference type="SAM" id="MobiDB-lite"/>
    </source>
</evidence>
<feature type="compositionally biased region" description="Acidic residues" evidence="10">
    <location>
        <begin position="862"/>
        <end position="882"/>
    </location>
</feature>
<feature type="domain" description="Helicase C-terminal" evidence="12">
    <location>
        <begin position="342"/>
        <end position="507"/>
    </location>
</feature>
<evidence type="ECO:0000259" key="12">
    <source>
        <dbReference type="PROSITE" id="PS51194"/>
    </source>
</evidence>
<keyword evidence="8 9" id="KW-0694">RNA-binding</keyword>
<keyword evidence="4 9" id="KW-0547">Nucleotide-binding</keyword>
<evidence type="ECO:0000313" key="14">
    <source>
        <dbReference type="Proteomes" id="UP001176521"/>
    </source>
</evidence>
<name>A0AAN6JK68_9BASI</name>
<dbReference type="SMART" id="SM00490">
    <property type="entry name" value="HELICc"/>
    <property type="match status" value="1"/>
</dbReference>
<dbReference type="InterPro" id="IPR011545">
    <property type="entry name" value="DEAD/DEAH_box_helicase_dom"/>
</dbReference>
<dbReference type="CDD" id="cd18787">
    <property type="entry name" value="SF2_C_DEAD"/>
    <property type="match status" value="1"/>
</dbReference>
<feature type="region of interest" description="Disordered" evidence="10">
    <location>
        <begin position="723"/>
        <end position="907"/>
    </location>
</feature>
<feature type="region of interest" description="Disordered" evidence="10">
    <location>
        <begin position="115"/>
        <end position="170"/>
    </location>
</feature>
<feature type="compositionally biased region" description="Basic and acidic residues" evidence="10">
    <location>
        <begin position="723"/>
        <end position="736"/>
    </location>
</feature>
<dbReference type="Pfam" id="PF00271">
    <property type="entry name" value="Helicase_C"/>
    <property type="match status" value="1"/>
</dbReference>
<dbReference type="PROSITE" id="PS51192">
    <property type="entry name" value="HELICASE_ATP_BIND_1"/>
    <property type="match status" value="1"/>
</dbReference>
<reference evidence="13" key="1">
    <citation type="journal article" date="2023" name="PhytoFront">
        <title>Draft Genome Resources of Seven Strains of Tilletia horrida, Causal Agent of Kernel Smut of Rice.</title>
        <authorList>
            <person name="Khanal S."/>
            <person name="Antony Babu S."/>
            <person name="Zhou X.G."/>
        </authorList>
    </citation>
    <scope>NUCLEOTIDE SEQUENCE</scope>
    <source>
        <strain evidence="13">TX3</strain>
    </source>
</reference>
<protein>
    <recommendedName>
        <fullName evidence="9">ATP-dependent RNA helicase</fullName>
        <ecNumber evidence="9">3.6.4.13</ecNumber>
    </recommendedName>
</protein>
<feature type="region of interest" description="Disordered" evidence="10">
    <location>
        <begin position="481"/>
        <end position="509"/>
    </location>
</feature>
<sequence length="907" mass="99583">MEPASLAQAPSYAGAWCSLKTPLLPWVSETITETLNFTQMTPVQAAAIPLFLSHKDVIVEAVTGSGKTLAYLVPLLHMLQRRETPLRTHQVGAIVLVPTRELATQVHSVLQTFLDAQPSPASQEDEEEEADEAMSENEDGEQESKRKELPTQPHIRIPPAQLLVGGTKTTPQDDYTSFRARSPHILIGTPGRLAQLLQRRGVDKAELELLVLDEADRLLDANFGATLKQILAVLPKQRRTGLFSATMTDALGELVRIGLRNPVRVVVKVAQKQEAAAAALSKKGKEKAAEQQAGDGTQRIPAGLQNFYHVSRAEHKLSQLLRIIAYEAGCAQRPRAASSASSSQSTADAFQARKFIVYFATCAQVNYFYKLLSRLPELKKQDIQLFSLHGKQTPARRTATFANFVSSSPLPTKSGGGGAASVLLCTDVAARGLDMPDVDVVVQFDPPVDPKVFAHRCGRTARAGRAGRAIVMLVAAVEEQQGAAKENEKERDADAELPAEPQGRKVGKGEEDYVDEIRADHRTPLISPAVHPSEFLRIRKIPLKPYPFLLTDAATKQTHPGPEPRRPAPSSPTSFRPADADAHRLSASLRKLVLSDRELYELSLRAFVSFVRAYGKHEASFIFRVREVVCREVGAWALGWGMVRVPKMPELEGVWASAVASAGGGRRKRGAEEEEEKEDDVSGNHGGERRQLASGWEVGFQEAEIDLRTFAYLDKAREKQRQAALAERDAQRAAKKDHGKKTKSKKQERELGEQGEDESSSSSSTDSDDSSRSSSRSSSKQAQTKTRKKDAKEKQKYEAWSHQKDRKAVKELRRLKKARKRDYLKRVAAAEAEAEAEAEAAEAQPGLTRSSAGTKDAHDSDGDGDGDGDGDADEGQDWEDEVRETKRARVEATRREAAEASEFFSGL</sequence>
<evidence type="ECO:0000256" key="4">
    <source>
        <dbReference type="ARBA" id="ARBA00022741"/>
    </source>
</evidence>
<feature type="region of interest" description="Disordered" evidence="10">
    <location>
        <begin position="662"/>
        <end position="693"/>
    </location>
</feature>
<keyword evidence="7 9" id="KW-0067">ATP-binding</keyword>
<dbReference type="CDD" id="cd17960">
    <property type="entry name" value="DEADc_DDX55"/>
    <property type="match status" value="1"/>
</dbReference>
<dbReference type="SUPFAM" id="SSF52540">
    <property type="entry name" value="P-loop containing nucleoside triphosphate hydrolases"/>
    <property type="match status" value="1"/>
</dbReference>
<dbReference type="GO" id="GO:0003724">
    <property type="term" value="F:RNA helicase activity"/>
    <property type="evidence" value="ECO:0007669"/>
    <property type="project" value="UniProtKB-EC"/>
</dbReference>
<dbReference type="GO" id="GO:0005730">
    <property type="term" value="C:nucleolus"/>
    <property type="evidence" value="ECO:0007669"/>
    <property type="project" value="UniProtKB-SubCell"/>
</dbReference>
<dbReference type="GO" id="GO:0016787">
    <property type="term" value="F:hydrolase activity"/>
    <property type="evidence" value="ECO:0007669"/>
    <property type="project" value="UniProtKB-KW"/>
</dbReference>
<dbReference type="EC" id="3.6.4.13" evidence="9"/>
<keyword evidence="6 9" id="KW-0347">Helicase</keyword>
<dbReference type="Gene3D" id="3.40.50.300">
    <property type="entry name" value="P-loop containing nucleotide triphosphate hydrolases"/>
    <property type="match status" value="2"/>
</dbReference>
<dbReference type="GO" id="GO:0003723">
    <property type="term" value="F:RNA binding"/>
    <property type="evidence" value="ECO:0007669"/>
    <property type="project" value="UniProtKB-UniRule"/>
</dbReference>
<dbReference type="Proteomes" id="UP001176521">
    <property type="component" value="Unassembled WGS sequence"/>
</dbReference>
<feature type="compositionally biased region" description="Basic and acidic residues" evidence="10">
    <location>
        <begin position="485"/>
        <end position="494"/>
    </location>
</feature>
<comment type="subcellular location">
    <subcellularLocation>
        <location evidence="1">Nucleus</location>
        <location evidence="1">Nucleolus</location>
    </subcellularLocation>
</comment>
<evidence type="ECO:0000256" key="7">
    <source>
        <dbReference type="ARBA" id="ARBA00022840"/>
    </source>
</evidence>
<dbReference type="Pfam" id="PF13959">
    <property type="entry name" value="CTE_SPB4"/>
    <property type="match status" value="1"/>
</dbReference>
<feature type="domain" description="Helicase ATP-binding" evidence="11">
    <location>
        <begin position="48"/>
        <end position="265"/>
    </location>
</feature>
<gene>
    <name evidence="13" type="primary">SPB4</name>
    <name evidence="13" type="ORF">OC842_003722</name>
</gene>
<feature type="region of interest" description="Disordered" evidence="10">
    <location>
        <begin position="554"/>
        <end position="579"/>
    </location>
</feature>
<comment type="catalytic activity">
    <reaction evidence="9">
        <text>ATP + H2O = ADP + phosphate + H(+)</text>
        <dbReference type="Rhea" id="RHEA:13065"/>
        <dbReference type="ChEBI" id="CHEBI:15377"/>
        <dbReference type="ChEBI" id="CHEBI:15378"/>
        <dbReference type="ChEBI" id="CHEBI:30616"/>
        <dbReference type="ChEBI" id="CHEBI:43474"/>
        <dbReference type="ChEBI" id="CHEBI:456216"/>
        <dbReference type="EC" id="3.6.4.13"/>
    </reaction>
</comment>
<comment type="similarity">
    <text evidence="9">Belongs to the DEAD box helicase family.</text>
</comment>
<feature type="compositionally biased region" description="Basic and acidic residues" evidence="10">
    <location>
        <begin position="680"/>
        <end position="691"/>
    </location>
</feature>
<comment type="function">
    <text evidence="9">RNA helicase.</text>
</comment>
<evidence type="ECO:0000256" key="5">
    <source>
        <dbReference type="ARBA" id="ARBA00022801"/>
    </source>
</evidence>
<dbReference type="PANTHER" id="PTHR24031">
    <property type="entry name" value="RNA HELICASE"/>
    <property type="match status" value="1"/>
</dbReference>
<keyword evidence="2" id="KW-0690">Ribosome biogenesis</keyword>
<dbReference type="EMBL" id="JAPDMQ010000196">
    <property type="protein sequence ID" value="KAK0531078.1"/>
    <property type="molecule type" value="Genomic_DNA"/>
</dbReference>
<dbReference type="GO" id="GO:0005524">
    <property type="term" value="F:ATP binding"/>
    <property type="evidence" value="ECO:0007669"/>
    <property type="project" value="UniProtKB-UniRule"/>
</dbReference>
<evidence type="ECO:0000256" key="2">
    <source>
        <dbReference type="ARBA" id="ARBA00022517"/>
    </source>
</evidence>
<evidence type="ECO:0000259" key="11">
    <source>
        <dbReference type="PROSITE" id="PS51192"/>
    </source>
</evidence>
<evidence type="ECO:0000256" key="3">
    <source>
        <dbReference type="ARBA" id="ARBA00022552"/>
    </source>
</evidence>
<keyword evidence="3" id="KW-0698">rRNA processing</keyword>
<feature type="compositionally biased region" description="Acidic residues" evidence="10">
    <location>
        <begin position="123"/>
        <end position="141"/>
    </location>
</feature>
<accession>A0AAN6JK68</accession>
<keyword evidence="5 9" id="KW-0378">Hydrolase</keyword>
<dbReference type="InterPro" id="IPR025313">
    <property type="entry name" value="SPB4-like_CTE"/>
</dbReference>
<dbReference type="InterPro" id="IPR027417">
    <property type="entry name" value="P-loop_NTPase"/>
</dbReference>
<feature type="compositionally biased region" description="Basic and acidic residues" evidence="10">
    <location>
        <begin position="883"/>
        <end position="898"/>
    </location>
</feature>